<keyword evidence="12" id="KW-1185">Reference proteome</keyword>
<keyword evidence="5 8" id="KW-0547">Nucleotide-binding</keyword>
<dbReference type="Gene3D" id="3.40.50.620">
    <property type="entry name" value="HUPs"/>
    <property type="match status" value="1"/>
</dbReference>
<keyword evidence="6 8" id="KW-0067">ATP-binding</keyword>
<dbReference type="OrthoDB" id="9807403at2"/>
<dbReference type="CDD" id="cd01992">
    <property type="entry name" value="TilS_N"/>
    <property type="match status" value="1"/>
</dbReference>
<dbReference type="InterPro" id="IPR014729">
    <property type="entry name" value="Rossmann-like_a/b/a_fold"/>
</dbReference>
<feature type="domain" description="Lysidine-tRNA(Ile) synthetase C-terminal" evidence="10">
    <location>
        <begin position="439"/>
        <end position="514"/>
    </location>
</feature>
<feature type="region of interest" description="Disordered" evidence="9">
    <location>
        <begin position="1"/>
        <end position="36"/>
    </location>
</feature>
<dbReference type="GO" id="GO:0032267">
    <property type="term" value="F:tRNA(Ile)-lysidine synthase activity"/>
    <property type="evidence" value="ECO:0007669"/>
    <property type="project" value="UniProtKB-EC"/>
</dbReference>
<dbReference type="KEGG" id="ipa:Isop_0052"/>
<dbReference type="InterPro" id="IPR012796">
    <property type="entry name" value="Lysidine-tRNA-synth_C"/>
</dbReference>
<protein>
    <recommendedName>
        <fullName evidence="8">tRNA(Ile)-lysidine synthase</fullName>
        <ecNumber evidence="8">6.3.4.19</ecNumber>
    </recommendedName>
    <alternativeName>
        <fullName evidence="8">tRNA(Ile)-2-lysyl-cytidine synthase</fullName>
    </alternativeName>
    <alternativeName>
        <fullName evidence="8">tRNA(Ile)-lysidine synthetase</fullName>
    </alternativeName>
</protein>
<dbReference type="PANTHER" id="PTHR43033">
    <property type="entry name" value="TRNA(ILE)-LYSIDINE SYNTHASE-RELATED"/>
    <property type="match status" value="1"/>
</dbReference>
<dbReference type="AlphaFoldDB" id="E8R4Q8"/>
<dbReference type="Pfam" id="PF11734">
    <property type="entry name" value="TilS_C"/>
    <property type="match status" value="1"/>
</dbReference>
<name>E8R4Q8_ISOPI</name>
<dbReference type="eggNOG" id="COG0037">
    <property type="taxonomic scope" value="Bacteria"/>
</dbReference>
<dbReference type="Pfam" id="PF01171">
    <property type="entry name" value="ATP_bind_3"/>
    <property type="match status" value="1"/>
</dbReference>
<evidence type="ECO:0000256" key="1">
    <source>
        <dbReference type="ARBA" id="ARBA00004496"/>
    </source>
</evidence>
<evidence type="ECO:0000256" key="7">
    <source>
        <dbReference type="ARBA" id="ARBA00048539"/>
    </source>
</evidence>
<comment type="domain">
    <text evidence="8">The N-terminal region contains the highly conserved SGGXDS motif, predicted to be a P-loop motif involved in ATP binding.</text>
</comment>
<comment type="subcellular location">
    <subcellularLocation>
        <location evidence="1 8">Cytoplasm</location>
    </subcellularLocation>
</comment>
<dbReference type="SMART" id="SM00977">
    <property type="entry name" value="TilS_C"/>
    <property type="match status" value="1"/>
</dbReference>
<keyword evidence="4 8" id="KW-0819">tRNA processing</keyword>
<comment type="similarity">
    <text evidence="8">Belongs to the tRNA(Ile)-lysidine synthase family.</text>
</comment>
<reference evidence="11 12" key="2">
    <citation type="journal article" date="2011" name="Stand. Genomic Sci.">
        <title>Complete genome sequence of Isosphaera pallida type strain (IS1B).</title>
        <authorList>
            <consortium name="US DOE Joint Genome Institute (JGI-PGF)"/>
            <person name="Goker M."/>
            <person name="Cleland D."/>
            <person name="Saunders E."/>
            <person name="Lapidus A."/>
            <person name="Nolan M."/>
            <person name="Lucas S."/>
            <person name="Hammon N."/>
            <person name="Deshpande S."/>
            <person name="Cheng J.F."/>
            <person name="Tapia R."/>
            <person name="Han C."/>
            <person name="Goodwin L."/>
            <person name="Pitluck S."/>
            <person name="Liolios K."/>
            <person name="Pagani I."/>
            <person name="Ivanova N."/>
            <person name="Mavromatis K."/>
            <person name="Pati A."/>
            <person name="Chen A."/>
            <person name="Palaniappan K."/>
            <person name="Land M."/>
            <person name="Hauser L."/>
            <person name="Chang Y.J."/>
            <person name="Jeffries C.D."/>
            <person name="Detter J.C."/>
            <person name="Beck B."/>
            <person name="Woyke T."/>
            <person name="Bristow J."/>
            <person name="Eisen J.A."/>
            <person name="Markowitz V."/>
            <person name="Hugenholtz P."/>
            <person name="Kyrpides N.C."/>
            <person name="Klenk H.P."/>
        </authorList>
    </citation>
    <scope>NUCLEOTIDE SEQUENCE [LARGE SCALE GENOMIC DNA]</scope>
    <source>
        <strain evidence="12">ATCC 43644 / DSM 9630 / IS1B</strain>
    </source>
</reference>
<evidence type="ECO:0000256" key="3">
    <source>
        <dbReference type="ARBA" id="ARBA00022598"/>
    </source>
</evidence>
<keyword evidence="2 8" id="KW-0963">Cytoplasm</keyword>
<dbReference type="SUPFAM" id="SSF52402">
    <property type="entry name" value="Adenine nucleotide alpha hydrolases-like"/>
    <property type="match status" value="1"/>
</dbReference>
<evidence type="ECO:0000256" key="8">
    <source>
        <dbReference type="HAMAP-Rule" id="MF_01161"/>
    </source>
</evidence>
<comment type="function">
    <text evidence="8">Ligates lysine onto the cytidine present at position 34 of the AUA codon-specific tRNA(Ile) that contains the anticodon CAU, in an ATP-dependent manner. Cytidine is converted to lysidine, thus changing the amino acid specificity of the tRNA from methionine to isoleucine.</text>
</comment>
<evidence type="ECO:0000256" key="2">
    <source>
        <dbReference type="ARBA" id="ARBA00022490"/>
    </source>
</evidence>
<evidence type="ECO:0000313" key="11">
    <source>
        <dbReference type="EMBL" id="ADV60649.1"/>
    </source>
</evidence>
<dbReference type="InterPro" id="IPR011063">
    <property type="entry name" value="TilS/TtcA_N"/>
</dbReference>
<keyword evidence="3 8" id="KW-0436">Ligase</keyword>
<proteinExistence type="inferred from homology"/>
<dbReference type="EC" id="6.3.4.19" evidence="8"/>
<evidence type="ECO:0000256" key="9">
    <source>
        <dbReference type="SAM" id="MobiDB-lite"/>
    </source>
</evidence>
<evidence type="ECO:0000256" key="6">
    <source>
        <dbReference type="ARBA" id="ARBA00022840"/>
    </source>
</evidence>
<dbReference type="GO" id="GO:0005524">
    <property type="term" value="F:ATP binding"/>
    <property type="evidence" value="ECO:0007669"/>
    <property type="project" value="UniProtKB-UniRule"/>
</dbReference>
<organism evidence="11 12">
    <name type="scientific">Isosphaera pallida (strain ATCC 43644 / DSM 9630 / IS1B)</name>
    <dbReference type="NCBI Taxonomy" id="575540"/>
    <lineage>
        <taxon>Bacteria</taxon>
        <taxon>Pseudomonadati</taxon>
        <taxon>Planctomycetota</taxon>
        <taxon>Planctomycetia</taxon>
        <taxon>Isosphaerales</taxon>
        <taxon>Isosphaeraceae</taxon>
        <taxon>Isosphaera</taxon>
    </lineage>
</organism>
<evidence type="ECO:0000313" key="12">
    <source>
        <dbReference type="Proteomes" id="UP000008631"/>
    </source>
</evidence>
<dbReference type="GO" id="GO:0005737">
    <property type="term" value="C:cytoplasm"/>
    <property type="evidence" value="ECO:0007669"/>
    <property type="project" value="UniProtKB-SubCell"/>
</dbReference>
<dbReference type="STRING" id="575540.Isop_0052"/>
<dbReference type="Proteomes" id="UP000008631">
    <property type="component" value="Chromosome"/>
</dbReference>
<dbReference type="GO" id="GO:0006400">
    <property type="term" value="P:tRNA modification"/>
    <property type="evidence" value="ECO:0007669"/>
    <property type="project" value="UniProtKB-UniRule"/>
</dbReference>
<dbReference type="InterPro" id="IPR012795">
    <property type="entry name" value="tRNA_Ile_lys_synt_N"/>
</dbReference>
<reference key="1">
    <citation type="submission" date="2010-11" db="EMBL/GenBank/DDBJ databases">
        <title>The complete sequence of chromosome of Isophaera pallida ATCC 43644.</title>
        <authorList>
            <consortium name="US DOE Joint Genome Institute (JGI-PGF)"/>
            <person name="Lucas S."/>
            <person name="Copeland A."/>
            <person name="Lapidus A."/>
            <person name="Bruce D."/>
            <person name="Goodwin L."/>
            <person name="Pitluck S."/>
            <person name="Kyrpides N."/>
            <person name="Mavromatis K."/>
            <person name="Pagani I."/>
            <person name="Ivanova N."/>
            <person name="Saunders E."/>
            <person name="Brettin T."/>
            <person name="Detter J.C."/>
            <person name="Han C."/>
            <person name="Tapia R."/>
            <person name="Land M."/>
            <person name="Hauser L."/>
            <person name="Markowitz V."/>
            <person name="Cheng J.-F."/>
            <person name="Hugenholtz P."/>
            <person name="Woyke T."/>
            <person name="Wu D."/>
            <person name="Eisen J.A."/>
        </authorList>
    </citation>
    <scope>NUCLEOTIDE SEQUENCE</scope>
    <source>
        <strain>ATCC 43644</strain>
    </source>
</reference>
<dbReference type="NCBIfam" id="TIGR02432">
    <property type="entry name" value="lysidine_TilS_N"/>
    <property type="match status" value="1"/>
</dbReference>
<dbReference type="InterPro" id="IPR012094">
    <property type="entry name" value="tRNA_Ile_lys_synt"/>
</dbReference>
<dbReference type="SUPFAM" id="SSF56037">
    <property type="entry name" value="PheT/TilS domain"/>
    <property type="match status" value="1"/>
</dbReference>
<dbReference type="InParanoid" id="E8R4Q8"/>
<comment type="catalytic activity">
    <reaction evidence="7 8">
        <text>cytidine(34) in tRNA(Ile2) + L-lysine + ATP = lysidine(34) in tRNA(Ile2) + AMP + diphosphate + H(+)</text>
        <dbReference type="Rhea" id="RHEA:43744"/>
        <dbReference type="Rhea" id="RHEA-COMP:10625"/>
        <dbReference type="Rhea" id="RHEA-COMP:10670"/>
        <dbReference type="ChEBI" id="CHEBI:15378"/>
        <dbReference type="ChEBI" id="CHEBI:30616"/>
        <dbReference type="ChEBI" id="CHEBI:32551"/>
        <dbReference type="ChEBI" id="CHEBI:33019"/>
        <dbReference type="ChEBI" id="CHEBI:82748"/>
        <dbReference type="ChEBI" id="CHEBI:83665"/>
        <dbReference type="ChEBI" id="CHEBI:456215"/>
        <dbReference type="EC" id="6.3.4.19"/>
    </reaction>
</comment>
<dbReference type="EMBL" id="CP002353">
    <property type="protein sequence ID" value="ADV60649.1"/>
    <property type="molecule type" value="Genomic_DNA"/>
</dbReference>
<sequence length="517" mass="57901">MSRSDRNDSPLGQTFSPPQHDRSPRSGKVTAPFPAGQGFWPEWGEAVVERCRGWSRRGIGPSVVVGVSGGGDSVALLRLLDAAIRAGALDWSLTVAHFHHGLRGSQADAEADAVERLAHALGWPVVVERWSDPPQGIAPAEAPLRAARLEFLARVASHHQARAVVLAHTRDDQAETVLQRVLRGCGPRGLGGIPPRRRLTQGVDLLRPLLEVPRACLRDWLTAIGQPWHDDPTNTDQHRTRAWIRHDLLPRARRHVNPQADAHLARLARHARILCRRLEHDGARLLRTCWRDHLDESTSSEEARVSLDRIRLAAAPRWLRVEALRGLWRARGWPEADMTQRHWHKLARLVETPQERSDHFPGGLRVRINRNDFVISHPCKLTLSPIESRAWDEGGFVVVASGTTVTPRGRLTIMETSPHLIASDPFLETIDADTLHLPLILRGPRPGERFDPLGMGGSTQPLNDFLRSRDVPRTERSAVVLLSDAMGIVWVVGHRIAHRVRLTSASRRGWRLKWVED</sequence>
<dbReference type="HAMAP" id="MF_01161">
    <property type="entry name" value="tRNA_Ile_lys_synt"/>
    <property type="match status" value="1"/>
</dbReference>
<evidence type="ECO:0000259" key="10">
    <source>
        <dbReference type="SMART" id="SM00977"/>
    </source>
</evidence>
<evidence type="ECO:0000256" key="5">
    <source>
        <dbReference type="ARBA" id="ARBA00022741"/>
    </source>
</evidence>
<dbReference type="HOGENOM" id="CLU_018869_0_1_0"/>
<dbReference type="PANTHER" id="PTHR43033:SF1">
    <property type="entry name" value="TRNA(ILE)-LYSIDINE SYNTHASE-RELATED"/>
    <property type="match status" value="1"/>
</dbReference>
<gene>
    <name evidence="8" type="primary">tilS</name>
    <name evidence="11" type="ordered locus">Isop_0052</name>
</gene>
<accession>E8R4Q8</accession>
<evidence type="ECO:0000256" key="4">
    <source>
        <dbReference type="ARBA" id="ARBA00022694"/>
    </source>
</evidence>
<feature type="binding site" evidence="8">
    <location>
        <begin position="68"/>
        <end position="73"/>
    </location>
    <ligand>
        <name>ATP</name>
        <dbReference type="ChEBI" id="CHEBI:30616"/>
    </ligand>
</feature>